<evidence type="ECO:0000313" key="2">
    <source>
        <dbReference type="Proteomes" id="UP000824260"/>
    </source>
</evidence>
<protein>
    <submittedName>
        <fullName evidence="1">Uncharacterized protein</fullName>
    </submittedName>
</protein>
<organism evidence="1 2">
    <name type="scientific">Candidatus Pullichristensenella stercorigallinarum</name>
    <dbReference type="NCBI Taxonomy" id="2840909"/>
    <lineage>
        <taxon>Bacteria</taxon>
        <taxon>Bacillati</taxon>
        <taxon>Bacillota</taxon>
        <taxon>Clostridia</taxon>
        <taxon>Candidatus Pullichristensenella</taxon>
    </lineage>
</organism>
<reference evidence="1" key="1">
    <citation type="submission" date="2020-10" db="EMBL/GenBank/DDBJ databases">
        <authorList>
            <person name="Gilroy R."/>
        </authorList>
    </citation>
    <scope>NUCLEOTIDE SEQUENCE</scope>
    <source>
        <strain evidence="1">ChiSjej6B24-2974</strain>
    </source>
</reference>
<sequence length="69" mass="7371">MENICKELQEILGTFAASGWDELAGPAQRFLDGKESRAALKTAVLQAQEACGKCGCALDTLYPRALALL</sequence>
<comment type="caution">
    <text evidence="1">The sequence shown here is derived from an EMBL/GenBank/DDBJ whole genome shotgun (WGS) entry which is preliminary data.</text>
</comment>
<dbReference type="EMBL" id="DVFZ01000055">
    <property type="protein sequence ID" value="HIQ82595.1"/>
    <property type="molecule type" value="Genomic_DNA"/>
</dbReference>
<proteinExistence type="predicted"/>
<dbReference type="AlphaFoldDB" id="A0A9D1CXK4"/>
<accession>A0A9D1CXK4</accession>
<name>A0A9D1CXK4_9FIRM</name>
<reference evidence="1" key="2">
    <citation type="journal article" date="2021" name="PeerJ">
        <title>Extensive microbial diversity within the chicken gut microbiome revealed by metagenomics and culture.</title>
        <authorList>
            <person name="Gilroy R."/>
            <person name="Ravi A."/>
            <person name="Getino M."/>
            <person name="Pursley I."/>
            <person name="Horton D.L."/>
            <person name="Alikhan N.F."/>
            <person name="Baker D."/>
            <person name="Gharbi K."/>
            <person name="Hall N."/>
            <person name="Watson M."/>
            <person name="Adriaenssens E.M."/>
            <person name="Foster-Nyarko E."/>
            <person name="Jarju S."/>
            <person name="Secka A."/>
            <person name="Antonio M."/>
            <person name="Oren A."/>
            <person name="Chaudhuri R.R."/>
            <person name="La Ragione R."/>
            <person name="Hildebrand F."/>
            <person name="Pallen M.J."/>
        </authorList>
    </citation>
    <scope>NUCLEOTIDE SEQUENCE</scope>
    <source>
        <strain evidence="1">ChiSjej6B24-2974</strain>
    </source>
</reference>
<evidence type="ECO:0000313" key="1">
    <source>
        <dbReference type="EMBL" id="HIQ82595.1"/>
    </source>
</evidence>
<dbReference type="Proteomes" id="UP000824260">
    <property type="component" value="Unassembled WGS sequence"/>
</dbReference>
<gene>
    <name evidence="1" type="ORF">IAA52_05775</name>
</gene>